<evidence type="ECO:0000256" key="5">
    <source>
        <dbReference type="ARBA" id="ARBA00022989"/>
    </source>
</evidence>
<keyword evidence="2 7" id="KW-0813">Transport</keyword>
<comment type="subcellular location">
    <subcellularLocation>
        <location evidence="1 7">Cell membrane</location>
        <topology evidence="1 7">Multi-pass membrane protein</topology>
    </subcellularLocation>
</comment>
<keyword evidence="4 7" id="KW-0812">Transmembrane</keyword>
<evidence type="ECO:0000256" key="6">
    <source>
        <dbReference type="ARBA" id="ARBA00023136"/>
    </source>
</evidence>
<accession>A0ABV5VWJ0</accession>
<dbReference type="Pfam" id="PF00528">
    <property type="entry name" value="BPD_transp_1"/>
    <property type="match status" value="1"/>
</dbReference>
<feature type="domain" description="ABC transmembrane type-1" evidence="8">
    <location>
        <begin position="68"/>
        <end position="269"/>
    </location>
</feature>
<gene>
    <name evidence="9" type="ORF">ACFFNY_14055</name>
</gene>
<feature type="transmembrane region" description="Helical" evidence="7">
    <location>
        <begin position="20"/>
        <end position="40"/>
    </location>
</feature>
<protein>
    <submittedName>
        <fullName evidence="9">Carbohydrate ABC transporter permease</fullName>
    </submittedName>
</protein>
<dbReference type="CDD" id="cd06261">
    <property type="entry name" value="TM_PBP2"/>
    <property type="match status" value="1"/>
</dbReference>
<evidence type="ECO:0000313" key="10">
    <source>
        <dbReference type="Proteomes" id="UP001589619"/>
    </source>
</evidence>
<comment type="similarity">
    <text evidence="7">Belongs to the binding-protein-dependent transport system permease family.</text>
</comment>
<feature type="transmembrane region" description="Helical" evidence="7">
    <location>
        <begin position="176"/>
        <end position="198"/>
    </location>
</feature>
<sequence>MVEDRTLPGRLFDAVNRAVLLLLALAAVFPFVYVAVHSFSDSEGLLPRGWTLDAYRYIFSTRTLPRALLVSVGITVVGTLLSLALTALTAYPLSRKALAGRRIALFLVLFTILFSGGMIPTYFVVKNVGLIDSYWALVVPGAISSFNLIVMKNFFQQLPEGLEEAAKIDGASEFGTFFRIVLPLSTPALATFALFYAVSNWNEYVDAVLYINSTAKWPIQVLMRNMIMMAGSSIGDSSELAGGLVPPKSIRMAVIVVSTIPILLVYPFLQKHFAQGLLLGSVKG</sequence>
<keyword evidence="6 7" id="KW-0472">Membrane</keyword>
<evidence type="ECO:0000256" key="1">
    <source>
        <dbReference type="ARBA" id="ARBA00004651"/>
    </source>
</evidence>
<proteinExistence type="inferred from homology"/>
<feature type="transmembrane region" description="Helical" evidence="7">
    <location>
        <begin position="103"/>
        <end position="123"/>
    </location>
</feature>
<keyword evidence="5 7" id="KW-1133">Transmembrane helix</keyword>
<feature type="transmembrane region" description="Helical" evidence="7">
    <location>
        <begin position="135"/>
        <end position="155"/>
    </location>
</feature>
<evidence type="ECO:0000259" key="8">
    <source>
        <dbReference type="PROSITE" id="PS50928"/>
    </source>
</evidence>
<evidence type="ECO:0000256" key="2">
    <source>
        <dbReference type="ARBA" id="ARBA00022448"/>
    </source>
</evidence>
<keyword evidence="10" id="KW-1185">Reference proteome</keyword>
<dbReference type="EMBL" id="JBHMAG010000012">
    <property type="protein sequence ID" value="MFB9752685.1"/>
    <property type="molecule type" value="Genomic_DNA"/>
</dbReference>
<feature type="transmembrane region" description="Helical" evidence="7">
    <location>
        <begin position="250"/>
        <end position="269"/>
    </location>
</feature>
<organism evidence="9 10">
    <name type="scientific">Paenibacillus hodogayensis</name>
    <dbReference type="NCBI Taxonomy" id="279208"/>
    <lineage>
        <taxon>Bacteria</taxon>
        <taxon>Bacillati</taxon>
        <taxon>Bacillota</taxon>
        <taxon>Bacilli</taxon>
        <taxon>Bacillales</taxon>
        <taxon>Paenibacillaceae</taxon>
        <taxon>Paenibacillus</taxon>
    </lineage>
</organism>
<dbReference type="InterPro" id="IPR035906">
    <property type="entry name" value="MetI-like_sf"/>
</dbReference>
<dbReference type="InterPro" id="IPR000515">
    <property type="entry name" value="MetI-like"/>
</dbReference>
<dbReference type="Gene3D" id="1.10.3720.10">
    <property type="entry name" value="MetI-like"/>
    <property type="match status" value="1"/>
</dbReference>
<evidence type="ECO:0000256" key="4">
    <source>
        <dbReference type="ARBA" id="ARBA00022692"/>
    </source>
</evidence>
<evidence type="ECO:0000256" key="7">
    <source>
        <dbReference type="RuleBase" id="RU363032"/>
    </source>
</evidence>
<comment type="caution">
    <text evidence="9">The sequence shown here is derived from an EMBL/GenBank/DDBJ whole genome shotgun (WGS) entry which is preliminary data.</text>
</comment>
<evidence type="ECO:0000313" key="9">
    <source>
        <dbReference type="EMBL" id="MFB9752685.1"/>
    </source>
</evidence>
<dbReference type="PANTHER" id="PTHR43744">
    <property type="entry name" value="ABC TRANSPORTER PERMEASE PROTEIN MG189-RELATED-RELATED"/>
    <property type="match status" value="1"/>
</dbReference>
<keyword evidence="3" id="KW-1003">Cell membrane</keyword>
<dbReference type="PROSITE" id="PS50928">
    <property type="entry name" value="ABC_TM1"/>
    <property type="match status" value="1"/>
</dbReference>
<evidence type="ECO:0000256" key="3">
    <source>
        <dbReference type="ARBA" id="ARBA00022475"/>
    </source>
</evidence>
<name>A0ABV5VWJ0_9BACL</name>
<feature type="transmembrane region" description="Helical" evidence="7">
    <location>
        <begin position="67"/>
        <end position="91"/>
    </location>
</feature>
<dbReference type="PANTHER" id="PTHR43744:SF9">
    <property type="entry name" value="POLYGALACTURONAN_RHAMNOGALACTURONAN TRANSPORT SYSTEM PERMEASE PROTEIN YTCP"/>
    <property type="match status" value="1"/>
</dbReference>
<dbReference type="SUPFAM" id="SSF161098">
    <property type="entry name" value="MetI-like"/>
    <property type="match status" value="1"/>
</dbReference>
<reference evidence="9 10" key="1">
    <citation type="submission" date="2024-09" db="EMBL/GenBank/DDBJ databases">
        <authorList>
            <person name="Sun Q."/>
            <person name="Mori K."/>
        </authorList>
    </citation>
    <scope>NUCLEOTIDE SEQUENCE [LARGE SCALE GENOMIC DNA]</scope>
    <source>
        <strain evidence="9 10">JCM 12520</strain>
    </source>
</reference>
<dbReference type="Proteomes" id="UP001589619">
    <property type="component" value="Unassembled WGS sequence"/>
</dbReference>
<dbReference type="RefSeq" id="WP_344903571.1">
    <property type="nucleotide sequence ID" value="NZ_BAAAYO010000001.1"/>
</dbReference>